<evidence type="ECO:0000313" key="6">
    <source>
        <dbReference type="EMBL" id="TSE34519.1"/>
    </source>
</evidence>
<dbReference type="HAMAP" id="MF_00434">
    <property type="entry name" value="Pterin_4_alpha"/>
    <property type="match status" value="1"/>
</dbReference>
<dbReference type="GO" id="GO:0008124">
    <property type="term" value="F:4-alpha-hydroxytetrahydrobiopterin dehydratase activity"/>
    <property type="evidence" value="ECO:0007669"/>
    <property type="project" value="UniProtKB-UniRule"/>
</dbReference>
<evidence type="ECO:0000256" key="1">
    <source>
        <dbReference type="ARBA" id="ARBA00001554"/>
    </source>
</evidence>
<accession>A0A1A6DSM9</accession>
<dbReference type="Gene3D" id="3.30.1360.20">
    <property type="entry name" value="Transcriptional coactivator/pterin dehydratase"/>
    <property type="match status" value="1"/>
</dbReference>
<evidence type="ECO:0000313" key="5">
    <source>
        <dbReference type="EMBL" id="OBS29691.1"/>
    </source>
</evidence>
<dbReference type="OrthoDB" id="9794987at2"/>
<dbReference type="NCBIfam" id="NF002018">
    <property type="entry name" value="PRK00823.1-3"/>
    <property type="match status" value="1"/>
</dbReference>
<dbReference type="CDD" id="cd00914">
    <property type="entry name" value="PCD_DCoH_subfamily_b"/>
    <property type="match status" value="1"/>
</dbReference>
<comment type="caution">
    <text evidence="5">The sequence shown here is derived from an EMBL/GenBank/DDBJ whole genome shotgun (WGS) entry which is preliminary data.</text>
</comment>
<evidence type="ECO:0000256" key="3">
    <source>
        <dbReference type="ARBA" id="ARBA00023239"/>
    </source>
</evidence>
<sequence length="105" mass="11914">MTKLEGPALQAALAQLPAWTFDAERHAIRRALRFADFNAAFGFMTRAALEAERRDHHPEWFNVYNRVDILFSTHDAGGLTERDIAFARWVDATAPAMGAIDERNR</sequence>
<keyword evidence="7" id="KW-1185">Reference proteome</keyword>
<dbReference type="PANTHER" id="PTHR12599:SF0">
    <property type="entry name" value="PTERIN-4-ALPHA-CARBINOLAMINE DEHYDRATASE"/>
    <property type="match status" value="1"/>
</dbReference>
<protein>
    <recommendedName>
        <fullName evidence="4">Putative pterin-4-alpha-carbinolamine dehydratase</fullName>
        <shortName evidence="4">PHS</shortName>
        <ecNumber evidence="4">4.2.1.96</ecNumber>
    </recommendedName>
    <alternativeName>
        <fullName evidence="4">4-alpha-hydroxy-tetrahydropterin dehydratase</fullName>
    </alternativeName>
    <alternativeName>
        <fullName evidence="4">Pterin carbinolamine dehydratase</fullName>
        <shortName evidence="4">PCD</shortName>
    </alternativeName>
</protein>
<dbReference type="PANTHER" id="PTHR12599">
    <property type="entry name" value="PTERIN-4-ALPHA-CARBINOLAMINE DEHYDRATASE"/>
    <property type="match status" value="1"/>
</dbReference>
<evidence type="ECO:0000313" key="7">
    <source>
        <dbReference type="Proteomes" id="UP000091969"/>
    </source>
</evidence>
<evidence type="ECO:0000256" key="2">
    <source>
        <dbReference type="ARBA" id="ARBA00006472"/>
    </source>
</evidence>
<dbReference type="EMBL" id="VJOO01000043">
    <property type="protein sequence ID" value="TSE34519.1"/>
    <property type="molecule type" value="Genomic_DNA"/>
</dbReference>
<keyword evidence="3 4" id="KW-0456">Lyase</keyword>
<proteinExistence type="inferred from homology"/>
<dbReference type="GO" id="GO:0006729">
    <property type="term" value="P:tetrahydrobiopterin biosynthetic process"/>
    <property type="evidence" value="ECO:0007669"/>
    <property type="project" value="InterPro"/>
</dbReference>
<dbReference type="Proteomes" id="UP000091969">
    <property type="component" value="Unassembled WGS sequence"/>
</dbReference>
<dbReference type="InterPro" id="IPR001533">
    <property type="entry name" value="Pterin_deHydtase"/>
</dbReference>
<gene>
    <name evidence="6" type="primary">phhB</name>
    <name evidence="5" type="ORF">A9O67_10360</name>
    <name evidence="6" type="ORF">Tfont_02635</name>
</gene>
<dbReference type="EMBL" id="LZDH01000067">
    <property type="protein sequence ID" value="OBS29691.1"/>
    <property type="molecule type" value="Genomic_DNA"/>
</dbReference>
<dbReference type="AlphaFoldDB" id="A0A1A6DSM9"/>
<dbReference type="RefSeq" id="WP_068610844.1">
    <property type="nucleotide sequence ID" value="NZ_LZDH01000067.1"/>
</dbReference>
<organism evidence="5 7">
    <name type="scientific">Tepidimonas fonticaldi</name>
    <dbReference type="NCBI Taxonomy" id="1101373"/>
    <lineage>
        <taxon>Bacteria</taxon>
        <taxon>Pseudomonadati</taxon>
        <taxon>Pseudomonadota</taxon>
        <taxon>Betaproteobacteria</taxon>
        <taxon>Burkholderiales</taxon>
        <taxon>Tepidimonas</taxon>
    </lineage>
</organism>
<reference evidence="5 7" key="1">
    <citation type="submission" date="2016-06" db="EMBL/GenBank/DDBJ databases">
        <title>Genome sequence of Tepidimonas fonticaldi PL17.</title>
        <authorList>
            <person name="Pinnaka A.K."/>
        </authorList>
    </citation>
    <scope>NUCLEOTIDE SEQUENCE [LARGE SCALE GENOMIC DNA]</scope>
    <source>
        <strain evidence="5 7">PL17</strain>
    </source>
</reference>
<dbReference type="Pfam" id="PF01329">
    <property type="entry name" value="Pterin_4a"/>
    <property type="match status" value="1"/>
</dbReference>
<reference evidence="6 8" key="2">
    <citation type="submission" date="2019-07" db="EMBL/GenBank/DDBJ databases">
        <title>Tepidimonas fonticaldi AT-A2 draft genome.</title>
        <authorList>
            <person name="Da Costa M.S."/>
            <person name="Froufe H.J.C."/>
            <person name="Egas C."/>
            <person name="Albuquerque L."/>
        </authorList>
    </citation>
    <scope>NUCLEOTIDE SEQUENCE [LARGE SCALE GENOMIC DNA]</scope>
    <source>
        <strain evidence="6 8">AT-A2</strain>
    </source>
</reference>
<comment type="catalytic activity">
    <reaction evidence="1 4">
        <text>(4aS,6R)-4a-hydroxy-L-erythro-5,6,7,8-tetrahydrobiopterin = (6R)-L-erythro-6,7-dihydrobiopterin + H2O</text>
        <dbReference type="Rhea" id="RHEA:11920"/>
        <dbReference type="ChEBI" id="CHEBI:15377"/>
        <dbReference type="ChEBI" id="CHEBI:15642"/>
        <dbReference type="ChEBI" id="CHEBI:43120"/>
        <dbReference type="EC" id="4.2.1.96"/>
    </reaction>
</comment>
<dbReference type="SUPFAM" id="SSF55248">
    <property type="entry name" value="PCD-like"/>
    <property type="match status" value="1"/>
</dbReference>
<dbReference type="STRING" id="1101373.A9O67_10360"/>
<dbReference type="Proteomes" id="UP000316388">
    <property type="component" value="Unassembled WGS sequence"/>
</dbReference>
<dbReference type="InterPro" id="IPR036428">
    <property type="entry name" value="PCD_sf"/>
</dbReference>
<name>A0A1A6DSM9_9BURK</name>
<evidence type="ECO:0000256" key="4">
    <source>
        <dbReference type="HAMAP-Rule" id="MF_00434"/>
    </source>
</evidence>
<dbReference type="EC" id="4.2.1.96" evidence="4"/>
<evidence type="ECO:0000313" key="8">
    <source>
        <dbReference type="Proteomes" id="UP000316388"/>
    </source>
</evidence>
<comment type="similarity">
    <text evidence="2 4">Belongs to the pterin-4-alpha-carbinolamine dehydratase family.</text>
</comment>